<evidence type="ECO:0000256" key="13">
    <source>
        <dbReference type="ARBA" id="ARBA00023316"/>
    </source>
</evidence>
<evidence type="ECO:0000256" key="2">
    <source>
        <dbReference type="ARBA" id="ARBA00004752"/>
    </source>
</evidence>
<evidence type="ECO:0000256" key="15">
    <source>
        <dbReference type="ARBA" id="ARBA00033270"/>
    </source>
</evidence>
<evidence type="ECO:0000256" key="16">
    <source>
        <dbReference type="ARBA" id="ARBA00038053"/>
    </source>
</evidence>
<evidence type="ECO:0000256" key="11">
    <source>
        <dbReference type="ARBA" id="ARBA00023136"/>
    </source>
</evidence>
<feature type="transmembrane region" description="Helical" evidence="21">
    <location>
        <begin position="62"/>
        <end position="81"/>
    </location>
</feature>
<evidence type="ECO:0000313" key="22">
    <source>
        <dbReference type="EMBL" id="AXA36073.1"/>
    </source>
</evidence>
<keyword evidence="12" id="KW-0131">Cell cycle</keyword>
<dbReference type="AlphaFoldDB" id="A0A2Z4Y6C2"/>
<feature type="transmembrane region" description="Helical" evidence="21">
    <location>
        <begin position="356"/>
        <end position="381"/>
    </location>
</feature>
<evidence type="ECO:0000256" key="19">
    <source>
        <dbReference type="ARBA" id="ARBA00044770"/>
    </source>
</evidence>
<gene>
    <name evidence="22" type="ORF">BRCON_1296</name>
</gene>
<dbReference type="GO" id="GO:0008360">
    <property type="term" value="P:regulation of cell shape"/>
    <property type="evidence" value="ECO:0007669"/>
    <property type="project" value="UniProtKB-KW"/>
</dbReference>
<dbReference type="PANTHER" id="PTHR30474">
    <property type="entry name" value="CELL CYCLE PROTEIN"/>
    <property type="match status" value="1"/>
</dbReference>
<dbReference type="Proteomes" id="UP000262583">
    <property type="component" value="Chromosome"/>
</dbReference>
<proteinExistence type="inferred from homology"/>
<comment type="subcellular location">
    <subcellularLocation>
        <location evidence="1">Cell membrane</location>
        <topology evidence="1">Multi-pass membrane protein</topology>
    </subcellularLocation>
</comment>
<evidence type="ECO:0000256" key="1">
    <source>
        <dbReference type="ARBA" id="ARBA00004651"/>
    </source>
</evidence>
<evidence type="ECO:0000256" key="21">
    <source>
        <dbReference type="SAM" id="Phobius"/>
    </source>
</evidence>
<name>A0A2Z4Y6C2_SUMC1</name>
<evidence type="ECO:0000256" key="3">
    <source>
        <dbReference type="ARBA" id="ARBA00022475"/>
    </source>
</evidence>
<dbReference type="GO" id="GO:0015648">
    <property type="term" value="F:lipid-linked peptidoglycan transporter activity"/>
    <property type="evidence" value="ECO:0007669"/>
    <property type="project" value="TreeGrafter"/>
</dbReference>
<keyword evidence="6" id="KW-0808">Transferase</keyword>
<dbReference type="InterPro" id="IPR001182">
    <property type="entry name" value="FtsW/RodA"/>
</dbReference>
<evidence type="ECO:0000256" key="18">
    <source>
        <dbReference type="ARBA" id="ARBA00041418"/>
    </source>
</evidence>
<keyword evidence="3" id="KW-1003">Cell membrane</keyword>
<feature type="transmembrane region" description="Helical" evidence="21">
    <location>
        <begin position="93"/>
        <end position="115"/>
    </location>
</feature>
<dbReference type="EC" id="2.4.99.28" evidence="19"/>
<evidence type="ECO:0000256" key="12">
    <source>
        <dbReference type="ARBA" id="ARBA00023306"/>
    </source>
</evidence>
<feature type="transmembrane region" description="Helical" evidence="21">
    <location>
        <begin position="286"/>
        <end position="308"/>
    </location>
</feature>
<comment type="pathway">
    <text evidence="2">Cell wall biogenesis; peptidoglycan biosynthesis.</text>
</comment>
<keyword evidence="7 21" id="KW-0812">Transmembrane</keyword>
<evidence type="ECO:0000256" key="10">
    <source>
        <dbReference type="ARBA" id="ARBA00022989"/>
    </source>
</evidence>
<evidence type="ECO:0000256" key="4">
    <source>
        <dbReference type="ARBA" id="ARBA00022618"/>
    </source>
</evidence>
<feature type="transmembrane region" description="Helical" evidence="21">
    <location>
        <begin position="247"/>
        <end position="265"/>
    </location>
</feature>
<dbReference type="NCBIfam" id="TIGR02614">
    <property type="entry name" value="ftsW"/>
    <property type="match status" value="1"/>
</dbReference>
<keyword evidence="10 21" id="KW-1133">Transmembrane helix</keyword>
<feature type="transmembrane region" description="Helical" evidence="21">
    <location>
        <begin position="207"/>
        <end position="227"/>
    </location>
</feature>
<dbReference type="GO" id="GO:0009252">
    <property type="term" value="P:peptidoglycan biosynthetic process"/>
    <property type="evidence" value="ECO:0007669"/>
    <property type="project" value="UniProtKB-KW"/>
</dbReference>
<feature type="transmembrane region" description="Helical" evidence="21">
    <location>
        <begin position="181"/>
        <end position="200"/>
    </location>
</feature>
<comment type="catalytic activity">
    <reaction evidence="20">
        <text>[GlcNAc-(1-&gt;4)-Mur2Ac(oyl-L-Ala-gamma-D-Glu-L-Lys-D-Ala-D-Ala)](n)-di-trans,octa-cis-undecaprenyl diphosphate + beta-D-GlcNAc-(1-&gt;4)-Mur2Ac(oyl-L-Ala-gamma-D-Glu-L-Lys-D-Ala-D-Ala)-di-trans,octa-cis-undecaprenyl diphosphate = [GlcNAc-(1-&gt;4)-Mur2Ac(oyl-L-Ala-gamma-D-Glu-L-Lys-D-Ala-D-Ala)](n+1)-di-trans,octa-cis-undecaprenyl diphosphate + di-trans,octa-cis-undecaprenyl diphosphate + H(+)</text>
        <dbReference type="Rhea" id="RHEA:23708"/>
        <dbReference type="Rhea" id="RHEA-COMP:9602"/>
        <dbReference type="Rhea" id="RHEA-COMP:9603"/>
        <dbReference type="ChEBI" id="CHEBI:15378"/>
        <dbReference type="ChEBI" id="CHEBI:58405"/>
        <dbReference type="ChEBI" id="CHEBI:60033"/>
        <dbReference type="ChEBI" id="CHEBI:78435"/>
        <dbReference type="EC" id="2.4.99.28"/>
    </reaction>
</comment>
<accession>A0A2Z4Y6C2</accession>
<dbReference type="GO" id="GO:0032153">
    <property type="term" value="C:cell division site"/>
    <property type="evidence" value="ECO:0007669"/>
    <property type="project" value="TreeGrafter"/>
</dbReference>
<comment type="similarity">
    <text evidence="16">Belongs to the SEDS family. FtsW subfamily.</text>
</comment>
<reference evidence="22 23" key="1">
    <citation type="submission" date="2018-05" db="EMBL/GenBank/DDBJ databases">
        <title>A metagenomic window into the 2 km-deep terrestrial subsurface aquifer revealed taxonomically and functionally diverse microbial community comprising novel uncultured bacterial lineages.</title>
        <authorList>
            <person name="Kadnikov V.V."/>
            <person name="Mardanov A.V."/>
            <person name="Beletsky A.V."/>
            <person name="Banks D."/>
            <person name="Pimenov N.V."/>
            <person name="Frank Y.A."/>
            <person name="Karnachuk O.V."/>
            <person name="Ravin N.V."/>
        </authorList>
    </citation>
    <scope>NUCLEOTIDE SEQUENCE [LARGE SCALE GENOMIC DNA]</scope>
    <source>
        <strain evidence="22">BY</strain>
    </source>
</reference>
<keyword evidence="11 21" id="KW-0472">Membrane</keyword>
<keyword evidence="8" id="KW-0133">Cell shape</keyword>
<keyword evidence="5" id="KW-0328">Glycosyltransferase</keyword>
<dbReference type="PANTHER" id="PTHR30474:SF2">
    <property type="entry name" value="PEPTIDOGLYCAN GLYCOSYLTRANSFERASE FTSW-RELATED"/>
    <property type="match status" value="1"/>
</dbReference>
<dbReference type="Pfam" id="PF01098">
    <property type="entry name" value="FTSW_RODA_SPOVE"/>
    <property type="match status" value="1"/>
</dbReference>
<keyword evidence="9" id="KW-0573">Peptidoglycan synthesis</keyword>
<feature type="transmembrane region" description="Helical" evidence="21">
    <location>
        <begin position="156"/>
        <end position="175"/>
    </location>
</feature>
<keyword evidence="4 22" id="KW-0132">Cell division</keyword>
<dbReference type="GO" id="GO:0051301">
    <property type="term" value="P:cell division"/>
    <property type="evidence" value="ECO:0007669"/>
    <property type="project" value="UniProtKB-KW"/>
</dbReference>
<evidence type="ECO:0000256" key="14">
    <source>
        <dbReference type="ARBA" id="ARBA00032370"/>
    </source>
</evidence>
<feature type="transmembrane region" description="Helical" evidence="21">
    <location>
        <begin position="320"/>
        <end position="344"/>
    </location>
</feature>
<evidence type="ECO:0000256" key="20">
    <source>
        <dbReference type="ARBA" id="ARBA00049902"/>
    </source>
</evidence>
<dbReference type="EMBL" id="CP030759">
    <property type="protein sequence ID" value="AXA36073.1"/>
    <property type="molecule type" value="Genomic_DNA"/>
</dbReference>
<evidence type="ECO:0000256" key="9">
    <source>
        <dbReference type="ARBA" id="ARBA00022984"/>
    </source>
</evidence>
<dbReference type="InterPro" id="IPR013437">
    <property type="entry name" value="FtsW"/>
</dbReference>
<dbReference type="GO" id="GO:0005886">
    <property type="term" value="C:plasma membrane"/>
    <property type="evidence" value="ECO:0007669"/>
    <property type="project" value="UniProtKB-SubCell"/>
</dbReference>
<evidence type="ECO:0000256" key="17">
    <source>
        <dbReference type="ARBA" id="ARBA00041185"/>
    </source>
</evidence>
<keyword evidence="13" id="KW-0961">Cell wall biogenesis/degradation</keyword>
<evidence type="ECO:0000256" key="8">
    <source>
        <dbReference type="ARBA" id="ARBA00022960"/>
    </source>
</evidence>
<evidence type="ECO:0000256" key="6">
    <source>
        <dbReference type="ARBA" id="ARBA00022679"/>
    </source>
</evidence>
<dbReference type="KEGG" id="schv:BRCON_1296"/>
<dbReference type="GO" id="GO:0008955">
    <property type="term" value="F:peptidoglycan glycosyltransferase activity"/>
    <property type="evidence" value="ECO:0007669"/>
    <property type="project" value="UniProtKB-EC"/>
</dbReference>
<sequence>MRFGLTRMIFYLTLMLLAIGLTLVYSSSAGEALRELRSSHFKQIGTFASAPETPIAIQTLKILFKQVLATIIGIIAMLICYRIDYDKYKKWAFWLLLLSLVMLVFVFVPGIGVLINGARRWIRLGPIQFQPSEFAKLALIIVLAKKLSERAHALKSFVKGLLPHLAIVGVVLGLIAPEPDLGTCLVIGFITFVMFVVAGVPVKHLGFFMTAGVILAIIAVVVEPYRVRRVLVFLDPESDPLRSGYQLLQSLISVGSGGLFGVGLGQGPQKYLYMSEMRTDFIFSAICEELGLVGGTVIVLLYVLFVWLGYCVATRVSDLYACLLATGITTMIGGQALFHIVVVLGMAPTKGLTLPLISWGGSSLVVNLIAIGILLSVARVVETEFMAYSMPPRRGRPAPVTA</sequence>
<evidence type="ECO:0000256" key="5">
    <source>
        <dbReference type="ARBA" id="ARBA00022676"/>
    </source>
</evidence>
<dbReference type="GO" id="GO:0071555">
    <property type="term" value="P:cell wall organization"/>
    <property type="evidence" value="ECO:0007669"/>
    <property type="project" value="UniProtKB-KW"/>
</dbReference>
<organism evidence="22 23">
    <name type="scientific">Sumerlaea chitinivorans</name>
    <dbReference type="NCBI Taxonomy" id="2250252"/>
    <lineage>
        <taxon>Bacteria</taxon>
        <taxon>Candidatus Sumerlaeota</taxon>
        <taxon>Candidatus Sumerlaeia</taxon>
        <taxon>Candidatus Sumerlaeales</taxon>
        <taxon>Candidatus Sumerlaeaceae</taxon>
        <taxon>Candidatus Sumerlaea</taxon>
    </lineage>
</organism>
<evidence type="ECO:0000256" key="7">
    <source>
        <dbReference type="ARBA" id="ARBA00022692"/>
    </source>
</evidence>
<protein>
    <recommendedName>
        <fullName evidence="17">Probable peptidoglycan glycosyltransferase FtsW</fullName>
        <ecNumber evidence="19">2.4.99.28</ecNumber>
    </recommendedName>
    <alternativeName>
        <fullName evidence="18">Cell division protein FtsW</fullName>
    </alternativeName>
    <alternativeName>
        <fullName evidence="15">Cell wall polymerase</fullName>
    </alternativeName>
    <alternativeName>
        <fullName evidence="14">Peptidoglycan polymerase</fullName>
    </alternativeName>
</protein>
<evidence type="ECO:0000313" key="23">
    <source>
        <dbReference type="Proteomes" id="UP000262583"/>
    </source>
</evidence>